<dbReference type="InterPro" id="IPR015679">
    <property type="entry name" value="PLipase_D_fam"/>
</dbReference>
<keyword evidence="2" id="KW-0677">Repeat</keyword>
<dbReference type="EMBL" id="CAJNOQ010024782">
    <property type="protein sequence ID" value="CAF1531019.1"/>
    <property type="molecule type" value="Genomic_DNA"/>
</dbReference>
<reference evidence="4" key="1">
    <citation type="submission" date="2021-02" db="EMBL/GenBank/DDBJ databases">
        <authorList>
            <person name="Nowell W R."/>
        </authorList>
    </citation>
    <scope>NUCLEOTIDE SEQUENCE</scope>
</reference>
<keyword evidence="6" id="KW-1185">Reference proteome</keyword>
<dbReference type="GO" id="GO:0009395">
    <property type="term" value="P:phospholipid catabolic process"/>
    <property type="evidence" value="ECO:0007669"/>
    <property type="project" value="TreeGrafter"/>
</dbReference>
<protein>
    <submittedName>
        <fullName evidence="4">Uncharacterized protein</fullName>
    </submittedName>
</protein>
<comment type="catalytic activity">
    <reaction evidence="1">
        <text>a 1,2-diacyl-sn-glycero-3-phosphocholine + H2O = a 1,2-diacyl-sn-glycero-3-phosphate + choline + H(+)</text>
        <dbReference type="Rhea" id="RHEA:14445"/>
        <dbReference type="ChEBI" id="CHEBI:15354"/>
        <dbReference type="ChEBI" id="CHEBI:15377"/>
        <dbReference type="ChEBI" id="CHEBI:15378"/>
        <dbReference type="ChEBI" id="CHEBI:57643"/>
        <dbReference type="ChEBI" id="CHEBI:58608"/>
        <dbReference type="EC" id="3.1.4.4"/>
    </reaction>
</comment>
<dbReference type="SUPFAM" id="SSF56024">
    <property type="entry name" value="Phospholipase D/nuclease"/>
    <property type="match status" value="1"/>
</dbReference>
<evidence type="ECO:0000256" key="2">
    <source>
        <dbReference type="ARBA" id="ARBA00022737"/>
    </source>
</evidence>
<dbReference type="PANTHER" id="PTHR18896">
    <property type="entry name" value="PHOSPHOLIPASE D"/>
    <property type="match status" value="1"/>
</dbReference>
<sequence>FVRSSSEWSAGIKQTEHSIQNAYVELIDASKHFIYIENQFFVTIADDSTVVNDIGGALYRRILRAHKQNEKFRVYVVIPLVPGFSTRGSVRAVLYYTQRSIAKGDNSLYKRLERRGEISN</sequence>
<accession>A0A815VJE6</accession>
<evidence type="ECO:0000313" key="6">
    <source>
        <dbReference type="Proteomes" id="UP000663829"/>
    </source>
</evidence>
<evidence type="ECO:0000256" key="3">
    <source>
        <dbReference type="ARBA" id="ARBA00023098"/>
    </source>
</evidence>
<feature type="non-terminal residue" evidence="4">
    <location>
        <position position="1"/>
    </location>
</feature>
<dbReference type="GO" id="GO:0004630">
    <property type="term" value="F:phospholipase D activity"/>
    <property type="evidence" value="ECO:0007669"/>
    <property type="project" value="UniProtKB-EC"/>
</dbReference>
<dbReference type="AlphaFoldDB" id="A0A815VJE6"/>
<name>A0A815VJE6_9BILA</name>
<evidence type="ECO:0000313" key="4">
    <source>
        <dbReference type="EMBL" id="CAF1531019.1"/>
    </source>
</evidence>
<dbReference type="Gene3D" id="3.30.870.10">
    <property type="entry name" value="Endonuclease Chain A"/>
    <property type="match status" value="1"/>
</dbReference>
<gene>
    <name evidence="4" type="ORF">GPM918_LOCUS38051</name>
    <name evidence="5" type="ORF">SRO942_LOCUS38846</name>
</gene>
<comment type="caution">
    <text evidence="4">The sequence shown here is derived from an EMBL/GenBank/DDBJ whole genome shotgun (WGS) entry which is preliminary data.</text>
</comment>
<evidence type="ECO:0000313" key="5">
    <source>
        <dbReference type="EMBL" id="CAF4390280.1"/>
    </source>
</evidence>
<proteinExistence type="predicted"/>
<dbReference type="Proteomes" id="UP000663829">
    <property type="component" value="Unassembled WGS sequence"/>
</dbReference>
<keyword evidence="3" id="KW-0443">Lipid metabolism</keyword>
<dbReference type="PANTHER" id="PTHR18896:SF76">
    <property type="entry name" value="PHOSPHOLIPASE"/>
    <property type="match status" value="1"/>
</dbReference>
<dbReference type="Proteomes" id="UP000681722">
    <property type="component" value="Unassembled WGS sequence"/>
</dbReference>
<dbReference type="OrthoDB" id="14911at2759"/>
<evidence type="ECO:0000256" key="1">
    <source>
        <dbReference type="ARBA" id="ARBA00000798"/>
    </source>
</evidence>
<organism evidence="4 6">
    <name type="scientific">Didymodactylos carnosus</name>
    <dbReference type="NCBI Taxonomy" id="1234261"/>
    <lineage>
        <taxon>Eukaryota</taxon>
        <taxon>Metazoa</taxon>
        <taxon>Spiralia</taxon>
        <taxon>Gnathifera</taxon>
        <taxon>Rotifera</taxon>
        <taxon>Eurotatoria</taxon>
        <taxon>Bdelloidea</taxon>
        <taxon>Philodinida</taxon>
        <taxon>Philodinidae</taxon>
        <taxon>Didymodactylos</taxon>
    </lineage>
</organism>
<dbReference type="EMBL" id="CAJOBC010090366">
    <property type="protein sequence ID" value="CAF4390280.1"/>
    <property type="molecule type" value="Genomic_DNA"/>
</dbReference>